<protein>
    <submittedName>
        <fullName evidence="1">Uncharacterized protein</fullName>
    </submittedName>
</protein>
<dbReference type="PANTHER" id="PTHR38926">
    <property type="entry name" value="F-BOX DOMAIN CONTAINING PROTEIN, EXPRESSED"/>
    <property type="match status" value="1"/>
</dbReference>
<gene>
    <name evidence="1" type="ORF">LRAMOSA09442</name>
</gene>
<dbReference type="InterPro" id="IPR011990">
    <property type="entry name" value="TPR-like_helical_dom_sf"/>
</dbReference>
<sequence length="675" mass="75806">MTHNDSINWSEVLKNTTVSAVHGNDNNRIVAATEILQQTAQQFVQVLNERARLLANSAQFEAALRDAAAIRTMLPGSGLGYLCTGNVYCQQGHHAAAIAIFDQGLEAVPESDVYYQQLQQHRSTAITNSSKRIDFISLLPLDIVITNILPGLVPRFYKGSSYDFLYVSRAWQERILKQPKGLHFAFGADDQRFKHSHDQLVKFAPYIQTLEGSVNGDAHLDELFSRASFSKLKELKIYCINVTPPRPLLKGLHLVADSLTHLEIWCRGCIRLRDILETCPNLSSLIAEEAKVTMPSLSSSTIYPKMTHLKLVDLPAKPIKYRNMINILSHFPSLLSLEIMPMPGSNILPILHKYCPHLQVLFYGDEHINFMTSIDVQPNQKGITFARLTGNEDYMQDDLVRFLHLHQHSLETFHCGYVAKNDSPLWELSNGRTLSNGHHLASLPPEENPARSETLFKRLSNIEVLADAALVSETFFVWLISNAPNLKDITCVDSHLQPCITKVMAKLKHLSKLKIFHTEGNRDFQGIIELLKYHAAMRNQSTLKELVIILDQKMSEATWLPLISKLACLKRLKLEGGIPKECIPTMAEIGQGCPALEELSLEMWGGELADGVMESLRPLSNLKSLQVKGKSLSSSDLVILTTFPSLQKLNVRCGNQVPDYIVQLLYKHIPKVMIE</sequence>
<dbReference type="Gene3D" id="1.25.40.10">
    <property type="entry name" value="Tetratricopeptide repeat domain"/>
    <property type="match status" value="1"/>
</dbReference>
<dbReference type="SUPFAM" id="SSF48452">
    <property type="entry name" value="TPR-like"/>
    <property type="match status" value="1"/>
</dbReference>
<accession>A0A077WIC3</accession>
<organism evidence="1">
    <name type="scientific">Lichtheimia ramosa</name>
    <dbReference type="NCBI Taxonomy" id="688394"/>
    <lineage>
        <taxon>Eukaryota</taxon>
        <taxon>Fungi</taxon>
        <taxon>Fungi incertae sedis</taxon>
        <taxon>Mucoromycota</taxon>
        <taxon>Mucoromycotina</taxon>
        <taxon>Mucoromycetes</taxon>
        <taxon>Mucorales</taxon>
        <taxon>Lichtheimiaceae</taxon>
        <taxon>Lichtheimia</taxon>
    </lineage>
</organism>
<reference evidence="1" key="1">
    <citation type="journal article" date="2014" name="Genome Announc.">
        <title>De novo whole-genome sequence and genome annotation of Lichtheimia ramosa.</title>
        <authorList>
            <person name="Linde J."/>
            <person name="Schwartze V."/>
            <person name="Binder U."/>
            <person name="Lass-Florl C."/>
            <person name="Voigt K."/>
            <person name="Horn F."/>
        </authorList>
    </citation>
    <scope>NUCLEOTIDE SEQUENCE</scope>
    <source>
        <strain evidence="1">JMRC FSU:6197</strain>
    </source>
</reference>
<dbReference type="EMBL" id="LK023322">
    <property type="protein sequence ID" value="CDS06919.1"/>
    <property type="molecule type" value="Genomic_DNA"/>
</dbReference>
<dbReference type="InterPro" id="IPR032675">
    <property type="entry name" value="LRR_dom_sf"/>
</dbReference>
<dbReference type="Gene3D" id="3.80.10.10">
    <property type="entry name" value="Ribonuclease Inhibitor"/>
    <property type="match status" value="2"/>
</dbReference>
<dbReference type="AlphaFoldDB" id="A0A077WIC3"/>
<name>A0A077WIC3_9FUNG</name>
<dbReference type="PANTHER" id="PTHR38926:SF5">
    <property type="entry name" value="F-BOX AND LEUCINE-RICH REPEAT PROTEIN 6"/>
    <property type="match status" value="1"/>
</dbReference>
<proteinExistence type="predicted"/>
<dbReference type="OrthoDB" id="2243253at2759"/>
<dbReference type="SUPFAM" id="SSF52047">
    <property type="entry name" value="RNI-like"/>
    <property type="match status" value="2"/>
</dbReference>
<evidence type="ECO:0000313" key="1">
    <source>
        <dbReference type="EMBL" id="CDS06919.1"/>
    </source>
</evidence>